<accession>A0A239D250</accession>
<evidence type="ECO:0000313" key="2">
    <source>
        <dbReference type="EMBL" id="SNS26222.1"/>
    </source>
</evidence>
<proteinExistence type="predicted"/>
<keyword evidence="3" id="KW-1185">Reference proteome</keyword>
<dbReference type="AlphaFoldDB" id="A0A239D250"/>
<organism evidence="2 3">
    <name type="scientific">Pseudomonas japonica</name>
    <dbReference type="NCBI Taxonomy" id="256466"/>
    <lineage>
        <taxon>Bacteria</taxon>
        <taxon>Pseudomonadati</taxon>
        <taxon>Pseudomonadota</taxon>
        <taxon>Gammaproteobacteria</taxon>
        <taxon>Pseudomonadales</taxon>
        <taxon>Pseudomonadaceae</taxon>
        <taxon>Pseudomonas</taxon>
    </lineage>
</organism>
<gene>
    <name evidence="2" type="ORF">SAMN05444352_105178</name>
</gene>
<dbReference type="Proteomes" id="UP000198407">
    <property type="component" value="Unassembled WGS sequence"/>
</dbReference>
<reference evidence="3" key="1">
    <citation type="submission" date="2017-06" db="EMBL/GenBank/DDBJ databases">
        <authorList>
            <person name="Varghese N."/>
            <person name="Submissions S."/>
        </authorList>
    </citation>
    <scope>NUCLEOTIDE SEQUENCE [LARGE SCALE GENOMIC DNA]</scope>
    <source>
        <strain evidence="3">DSM 22348</strain>
    </source>
</reference>
<evidence type="ECO:0000313" key="3">
    <source>
        <dbReference type="Proteomes" id="UP000198407"/>
    </source>
</evidence>
<dbReference type="EMBL" id="FZOL01000005">
    <property type="protein sequence ID" value="SNS26222.1"/>
    <property type="molecule type" value="Genomic_DNA"/>
</dbReference>
<evidence type="ECO:0000256" key="1">
    <source>
        <dbReference type="SAM" id="MobiDB-lite"/>
    </source>
</evidence>
<feature type="region of interest" description="Disordered" evidence="1">
    <location>
        <begin position="48"/>
        <end position="69"/>
    </location>
</feature>
<name>A0A239D250_9PSED</name>
<protein>
    <submittedName>
        <fullName evidence="2">Uncharacterized protein</fullName>
    </submittedName>
</protein>
<sequence>MAQLRQAFYEKLRELEEDYNVKHFKSATLYVNPVNEFGEDVVPRNRCGQPVNKLHSNGPYKSAADDYKI</sequence>